<dbReference type="PIRSF" id="PIRSF000729">
    <property type="entry name" value="GK"/>
    <property type="match status" value="1"/>
</dbReference>
<evidence type="ECO:0000259" key="8">
    <source>
        <dbReference type="Pfam" id="PF00696"/>
    </source>
</evidence>
<dbReference type="EMBL" id="PXYV01000060">
    <property type="protein sequence ID" value="PSR20494.1"/>
    <property type="molecule type" value="Genomic_DNA"/>
</dbReference>
<dbReference type="NCBIfam" id="TIGR01027">
    <property type="entry name" value="proB"/>
    <property type="match status" value="1"/>
</dbReference>
<dbReference type="Pfam" id="PF00696">
    <property type="entry name" value="AA_kinase"/>
    <property type="match status" value="1"/>
</dbReference>
<dbReference type="SUPFAM" id="SSF53633">
    <property type="entry name" value="Carbamate kinase-like"/>
    <property type="match status" value="1"/>
</dbReference>
<evidence type="ECO:0000256" key="5">
    <source>
        <dbReference type="ARBA" id="ARBA00022741"/>
    </source>
</evidence>
<dbReference type="InterPro" id="IPR036393">
    <property type="entry name" value="AceGlu_kinase-like_sf"/>
</dbReference>
<evidence type="ECO:0000313" key="10">
    <source>
        <dbReference type="Proteomes" id="UP000241848"/>
    </source>
</evidence>
<sequence length="258" mass="27337">MRRVIKIGTSTTLTTDGHIDQARLARIAQGVNQLIAGGEQIALVTSGAVGIGRGLVSYTQTNTAGEAMRGALAAIGQIELVKAYQLAFSPISVAQILVDHGHVSDSSAAMALQTALHHLWKLESVPLINENDALSGASRRIGDNDTLAALVAGLMKADQLIILSDIDGLYTDNPTTNPDAIRVAVLPRVSLEHFGQFGDGEPGPWGSGGIVSKLRAAHIAQGFGIETLLAAGHDDTVWECLRTRRYDNFTRFAAHKEA</sequence>
<dbReference type="PANTHER" id="PTHR43654">
    <property type="entry name" value="GLUTAMATE 5-KINASE"/>
    <property type="match status" value="1"/>
</dbReference>
<organism evidence="9 10">
    <name type="scientific">Sulfobacillus acidophilus</name>
    <dbReference type="NCBI Taxonomy" id="53633"/>
    <lineage>
        <taxon>Bacteria</taxon>
        <taxon>Bacillati</taxon>
        <taxon>Bacillota</taxon>
        <taxon>Clostridia</taxon>
        <taxon>Eubacteriales</taxon>
        <taxon>Clostridiales Family XVII. Incertae Sedis</taxon>
        <taxon>Sulfobacillus</taxon>
    </lineage>
</organism>
<dbReference type="GO" id="GO:0005524">
    <property type="term" value="F:ATP binding"/>
    <property type="evidence" value="ECO:0007669"/>
    <property type="project" value="UniProtKB-KW"/>
</dbReference>
<proteinExistence type="predicted"/>
<dbReference type="PROSITE" id="PS00902">
    <property type="entry name" value="GLUTAMATE_5_KINASE"/>
    <property type="match status" value="1"/>
</dbReference>
<dbReference type="PANTHER" id="PTHR43654:SF1">
    <property type="entry name" value="ISOPENTENYL PHOSPHATE KINASE"/>
    <property type="match status" value="1"/>
</dbReference>
<keyword evidence="4" id="KW-0808">Transferase</keyword>
<dbReference type="GO" id="GO:0004349">
    <property type="term" value="F:glutamate 5-kinase activity"/>
    <property type="evidence" value="ECO:0007669"/>
    <property type="project" value="InterPro"/>
</dbReference>
<keyword evidence="5" id="KW-0547">Nucleotide-binding</keyword>
<comment type="caution">
    <text evidence="9">The sequence shown here is derived from an EMBL/GenBank/DDBJ whole genome shotgun (WGS) entry which is preliminary data.</text>
</comment>
<dbReference type="GO" id="GO:0008652">
    <property type="term" value="P:amino acid biosynthetic process"/>
    <property type="evidence" value="ECO:0007669"/>
    <property type="project" value="UniProtKB-KW"/>
</dbReference>
<keyword evidence="7" id="KW-0067">ATP-binding</keyword>
<keyword evidence="2" id="KW-0028">Amino-acid biosynthesis</keyword>
<dbReference type="Proteomes" id="UP000241848">
    <property type="component" value="Unassembled WGS sequence"/>
</dbReference>
<gene>
    <name evidence="9" type="primary">proB</name>
    <name evidence="9" type="ORF">C7B45_14625</name>
</gene>
<dbReference type="InterPro" id="IPR019797">
    <property type="entry name" value="Glutamate_5-kinase_CS"/>
</dbReference>
<protein>
    <submittedName>
        <fullName evidence="9">Glutamate 5-kinase</fullName>
    </submittedName>
</protein>
<keyword evidence="1" id="KW-0963">Cytoplasm</keyword>
<keyword evidence="6 9" id="KW-0418">Kinase</keyword>
<dbReference type="GO" id="GO:0005829">
    <property type="term" value="C:cytosol"/>
    <property type="evidence" value="ECO:0007669"/>
    <property type="project" value="TreeGrafter"/>
</dbReference>
<accession>A0A2T2WE40</accession>
<evidence type="ECO:0000256" key="2">
    <source>
        <dbReference type="ARBA" id="ARBA00022605"/>
    </source>
</evidence>
<dbReference type="Gene3D" id="3.40.1160.10">
    <property type="entry name" value="Acetylglutamate kinase-like"/>
    <property type="match status" value="1"/>
</dbReference>
<dbReference type="FunFam" id="3.40.1160.10:FF:000006">
    <property type="entry name" value="Glutamate 5-kinase"/>
    <property type="match status" value="1"/>
</dbReference>
<dbReference type="PRINTS" id="PR00474">
    <property type="entry name" value="GLU5KINASE"/>
</dbReference>
<dbReference type="InterPro" id="IPR001048">
    <property type="entry name" value="Asp/Glu/Uridylate_kinase"/>
</dbReference>
<evidence type="ECO:0000256" key="6">
    <source>
        <dbReference type="ARBA" id="ARBA00022777"/>
    </source>
</evidence>
<dbReference type="AlphaFoldDB" id="A0A2T2WE40"/>
<dbReference type="InterPro" id="IPR005715">
    <property type="entry name" value="Glu_5kinase/COase_Synthase"/>
</dbReference>
<keyword evidence="3" id="KW-0641">Proline biosynthesis</keyword>
<feature type="domain" description="Aspartate/glutamate/uridylate kinase" evidence="8">
    <location>
        <begin position="1"/>
        <end position="220"/>
    </location>
</feature>
<name>A0A2T2WE40_9FIRM</name>
<reference evidence="9 10" key="1">
    <citation type="journal article" date="2014" name="BMC Genomics">
        <title>Comparison of environmental and isolate Sulfobacillus genomes reveals diverse carbon, sulfur, nitrogen, and hydrogen metabolisms.</title>
        <authorList>
            <person name="Justice N.B."/>
            <person name="Norman A."/>
            <person name="Brown C.T."/>
            <person name="Singh A."/>
            <person name="Thomas B.C."/>
            <person name="Banfield J.F."/>
        </authorList>
    </citation>
    <scope>NUCLEOTIDE SEQUENCE [LARGE SCALE GENOMIC DNA]</scope>
    <source>
        <strain evidence="9">AMDSBA3</strain>
    </source>
</reference>
<evidence type="ECO:0000256" key="4">
    <source>
        <dbReference type="ARBA" id="ARBA00022679"/>
    </source>
</evidence>
<dbReference type="InterPro" id="IPR001057">
    <property type="entry name" value="Glu/AcGlu_kinase"/>
</dbReference>
<evidence type="ECO:0000256" key="7">
    <source>
        <dbReference type="ARBA" id="ARBA00022840"/>
    </source>
</evidence>
<evidence type="ECO:0000313" key="9">
    <source>
        <dbReference type="EMBL" id="PSR20494.1"/>
    </source>
</evidence>
<dbReference type="InterPro" id="IPR011529">
    <property type="entry name" value="Glu_5kinase"/>
</dbReference>
<evidence type="ECO:0000256" key="1">
    <source>
        <dbReference type="ARBA" id="ARBA00022490"/>
    </source>
</evidence>
<evidence type="ECO:0000256" key="3">
    <source>
        <dbReference type="ARBA" id="ARBA00022650"/>
    </source>
</evidence>